<dbReference type="InterPro" id="IPR051017">
    <property type="entry name" value="Aldolase-II_Adducin_sf"/>
</dbReference>
<feature type="domain" description="Class II aldolase/adducin N-terminal" evidence="2">
    <location>
        <begin position="35"/>
        <end position="215"/>
    </location>
</feature>
<dbReference type="PANTHER" id="PTHR10672:SF3">
    <property type="entry name" value="PROTEIN HU-LI TAI SHAO"/>
    <property type="match status" value="1"/>
</dbReference>
<dbReference type="InterPro" id="IPR036409">
    <property type="entry name" value="Aldolase_II/adducin_N_sf"/>
</dbReference>
<dbReference type="Gene3D" id="3.40.225.10">
    <property type="entry name" value="Class II aldolase/adducin N-terminal domain"/>
    <property type="match status" value="1"/>
</dbReference>
<reference evidence="4" key="1">
    <citation type="journal article" date="2019" name="Int. J. Syst. Evol. Microbiol.">
        <title>The Global Catalogue of Microorganisms (GCM) 10K type strain sequencing project: providing services to taxonomists for standard genome sequencing and annotation.</title>
        <authorList>
            <consortium name="The Broad Institute Genomics Platform"/>
            <consortium name="The Broad Institute Genome Sequencing Center for Infectious Disease"/>
            <person name="Wu L."/>
            <person name="Ma J."/>
        </authorList>
    </citation>
    <scope>NUCLEOTIDE SEQUENCE [LARGE SCALE GENOMIC DNA]</scope>
    <source>
        <strain evidence="4">JCM 12149</strain>
    </source>
</reference>
<evidence type="ECO:0000259" key="2">
    <source>
        <dbReference type="SMART" id="SM01007"/>
    </source>
</evidence>
<protein>
    <submittedName>
        <fullName evidence="3">Class II aldolase/adducin family protein</fullName>
    </submittedName>
</protein>
<gene>
    <name evidence="3" type="ORF">GCM10008983_10350</name>
</gene>
<dbReference type="NCBIfam" id="NF004855">
    <property type="entry name" value="PRK06208.1"/>
    <property type="match status" value="1"/>
</dbReference>
<keyword evidence="4" id="KW-1185">Reference proteome</keyword>
<comment type="similarity">
    <text evidence="1">Belongs to the aldolase class II family.</text>
</comment>
<dbReference type="Proteomes" id="UP001501459">
    <property type="component" value="Unassembled WGS sequence"/>
</dbReference>
<dbReference type="PANTHER" id="PTHR10672">
    <property type="entry name" value="ADDUCIN"/>
    <property type="match status" value="1"/>
</dbReference>
<organism evidence="3 4">
    <name type="scientific">Lentibacillus halophilus</name>
    <dbReference type="NCBI Taxonomy" id="295065"/>
    <lineage>
        <taxon>Bacteria</taxon>
        <taxon>Bacillati</taxon>
        <taxon>Bacillota</taxon>
        <taxon>Bacilli</taxon>
        <taxon>Bacillales</taxon>
        <taxon>Bacillaceae</taxon>
        <taxon>Lentibacillus</taxon>
    </lineage>
</organism>
<comment type="caution">
    <text evidence="3">The sequence shown here is derived from an EMBL/GenBank/DDBJ whole genome shotgun (WGS) entry which is preliminary data.</text>
</comment>
<dbReference type="SUPFAM" id="SSF53639">
    <property type="entry name" value="AraD/HMP-PK domain-like"/>
    <property type="match status" value="1"/>
</dbReference>
<evidence type="ECO:0000256" key="1">
    <source>
        <dbReference type="ARBA" id="ARBA00037961"/>
    </source>
</evidence>
<dbReference type="InterPro" id="IPR001303">
    <property type="entry name" value="Aldolase_II/adducin_N"/>
</dbReference>
<evidence type="ECO:0000313" key="3">
    <source>
        <dbReference type="EMBL" id="GAA0435651.1"/>
    </source>
</evidence>
<name>A0ABP3J2F0_9BACI</name>
<dbReference type="RefSeq" id="WP_343751609.1">
    <property type="nucleotide sequence ID" value="NZ_BAAADM010000028.1"/>
</dbReference>
<sequence>MNQASKEYVSGKHVQNYLQPPSFNGIDEEREHGKQRVAAAFRLFARFGFSEGAAGHITYRDPEFTDHLWVNPYGLHFGKMRASDLVLVNHNGEVVEGNYGVHQSAFAIHSAVHQARPDVIASAHAHPIHGKTWSAAGRLLDPLTQDSCAFFNDHSVLNEFSGVVYDESEGEKVAKALGDNKAVLLKSHGPLTVGQSVDSAAFWFITMERSCQSQLLAESAGIVDPIDDKNAALTAEQVGREKDGWENFQPLWERITEEQPDLLT</sequence>
<evidence type="ECO:0000313" key="4">
    <source>
        <dbReference type="Proteomes" id="UP001501459"/>
    </source>
</evidence>
<dbReference type="EMBL" id="BAAADM010000028">
    <property type="protein sequence ID" value="GAA0435651.1"/>
    <property type="molecule type" value="Genomic_DNA"/>
</dbReference>
<proteinExistence type="inferred from homology"/>
<accession>A0ABP3J2F0</accession>
<dbReference type="Pfam" id="PF00596">
    <property type="entry name" value="Aldolase_II"/>
    <property type="match status" value="1"/>
</dbReference>
<dbReference type="SMART" id="SM01007">
    <property type="entry name" value="Aldolase_II"/>
    <property type="match status" value="1"/>
</dbReference>